<evidence type="ECO:0000313" key="2">
    <source>
        <dbReference type="EMBL" id="KAI2650290.1"/>
    </source>
</evidence>
<dbReference type="Proteomes" id="UP000830375">
    <property type="component" value="Unassembled WGS sequence"/>
</dbReference>
<accession>A0ABQ8LHY3</accession>
<dbReference type="EMBL" id="JACTAM010000022">
    <property type="protein sequence ID" value="KAI2650290.1"/>
    <property type="molecule type" value="Genomic_DNA"/>
</dbReference>
<comment type="caution">
    <text evidence="2">The sequence shown here is derived from an EMBL/GenBank/DDBJ whole genome shotgun (WGS) entry which is preliminary data.</text>
</comment>
<keyword evidence="1" id="KW-0472">Membrane</keyword>
<organism evidence="2 3">
    <name type="scientific">Labeo rohita</name>
    <name type="common">Indian major carp</name>
    <name type="synonym">Cyprinus rohita</name>
    <dbReference type="NCBI Taxonomy" id="84645"/>
    <lineage>
        <taxon>Eukaryota</taxon>
        <taxon>Metazoa</taxon>
        <taxon>Chordata</taxon>
        <taxon>Craniata</taxon>
        <taxon>Vertebrata</taxon>
        <taxon>Euteleostomi</taxon>
        <taxon>Actinopterygii</taxon>
        <taxon>Neopterygii</taxon>
        <taxon>Teleostei</taxon>
        <taxon>Ostariophysi</taxon>
        <taxon>Cypriniformes</taxon>
        <taxon>Cyprinidae</taxon>
        <taxon>Labeoninae</taxon>
        <taxon>Labeonini</taxon>
        <taxon>Labeo</taxon>
    </lineage>
</organism>
<keyword evidence="1" id="KW-1133">Transmembrane helix</keyword>
<evidence type="ECO:0000256" key="1">
    <source>
        <dbReference type="SAM" id="Phobius"/>
    </source>
</evidence>
<sequence>MNANECRLCVYLFRLQQALLKETQHSTVCCSLLAYVISSMSLTGIDLSLNETDLKPEYPKTQAALNEVKMINITLSAVALFILMVTGIISCILHQRNRRKYRRARVYESAVICEVPEEPVGATCVKKTPSFHNPFAQFRHQEGPEDNSRIHYIYTNPLPVGHEEDRPPPHTASVQAPLTMQDYANGPKSGIILAAPTFSMQL</sequence>
<keyword evidence="3" id="KW-1185">Reference proteome</keyword>
<proteinExistence type="predicted"/>
<keyword evidence="1" id="KW-0812">Transmembrane</keyword>
<feature type="transmembrane region" description="Helical" evidence="1">
    <location>
        <begin position="70"/>
        <end position="93"/>
    </location>
</feature>
<protein>
    <submittedName>
        <fullName evidence="2">Chitin synthase 8</fullName>
    </submittedName>
</protein>
<feature type="transmembrane region" description="Helical" evidence="1">
    <location>
        <begin position="28"/>
        <end position="50"/>
    </location>
</feature>
<name>A0ABQ8LHY3_LABRO</name>
<reference evidence="2 3" key="1">
    <citation type="submission" date="2022-01" db="EMBL/GenBank/DDBJ databases">
        <title>A high-quality chromosome-level genome assembly of rohu carp, Labeo rohita.</title>
        <authorList>
            <person name="Arick M.A. II"/>
            <person name="Hsu C.-Y."/>
            <person name="Magbanua Z."/>
            <person name="Pechanova O."/>
            <person name="Grover C."/>
            <person name="Miller E."/>
            <person name="Thrash A."/>
            <person name="Ezzel L."/>
            <person name="Alam S."/>
            <person name="Benzie J."/>
            <person name="Hamilton M."/>
            <person name="Karsi A."/>
            <person name="Lawrence M.L."/>
            <person name="Peterson D.G."/>
        </authorList>
    </citation>
    <scope>NUCLEOTIDE SEQUENCE [LARGE SCALE GENOMIC DNA]</scope>
    <source>
        <strain evidence="3">BAU-BD-2019</strain>
        <tissue evidence="2">Blood</tissue>
    </source>
</reference>
<gene>
    <name evidence="2" type="ORF">H4Q32_000245</name>
</gene>
<evidence type="ECO:0000313" key="3">
    <source>
        <dbReference type="Proteomes" id="UP000830375"/>
    </source>
</evidence>